<dbReference type="OrthoDB" id="2096344at2759"/>
<dbReference type="InterPro" id="IPR036322">
    <property type="entry name" value="WD40_repeat_dom_sf"/>
</dbReference>
<dbReference type="PANTHER" id="PTHR22852">
    <property type="entry name" value="LETHAL 2 DENTICLELESS PROTEIN RETINOIC ACID-REGULATED NUCLEAR MATRIX-ASSOCIATED PROTEIN"/>
    <property type="match status" value="1"/>
</dbReference>
<dbReference type="Proteomes" id="UP000276215">
    <property type="component" value="Unassembled WGS sequence"/>
</dbReference>
<evidence type="ECO:0000256" key="1">
    <source>
        <dbReference type="ARBA" id="ARBA00004906"/>
    </source>
</evidence>
<dbReference type="PROSITE" id="PS00678">
    <property type="entry name" value="WD_REPEATS_1"/>
    <property type="match status" value="1"/>
</dbReference>
<comment type="pathway">
    <text evidence="1">Protein modification; protein ubiquitination.</text>
</comment>
<evidence type="ECO:0000256" key="6">
    <source>
        <dbReference type="PROSITE-ProRule" id="PRU00221"/>
    </source>
</evidence>
<evidence type="ECO:0000256" key="5">
    <source>
        <dbReference type="ARBA" id="ARBA00038344"/>
    </source>
</evidence>
<dbReference type="EMBL" id="ML120428">
    <property type="protein sequence ID" value="RPA95199.1"/>
    <property type="molecule type" value="Genomic_DNA"/>
</dbReference>
<dbReference type="PANTHER" id="PTHR22852:SF0">
    <property type="entry name" value="DENTICLELESS PROTEIN HOMOLOG"/>
    <property type="match status" value="1"/>
</dbReference>
<dbReference type="Gene3D" id="2.130.10.10">
    <property type="entry name" value="YVTN repeat-like/Quinoprotein amine dehydrogenase"/>
    <property type="match status" value="2"/>
</dbReference>
<dbReference type="InterPro" id="IPR001680">
    <property type="entry name" value="WD40_rpt"/>
</dbReference>
<sequence>MTSNVLTSALVNPLVAIGDETGSIRLVESDKDQAPGFEKSYVELPSHDNAIFDISISKDDGLMATACGDQKIRVMDIRSQTVLNILDGHISSVKQVAFEPDSSSILASCSRDGTAMIWDLRANVRGRSFDEPSISCHRPVEIVRHAHVQLSGPRGRGPKSVVSVTALAWAIPNTFLTACESRAELRCWDRRSIKHDRRGFSKPLTVSGEPKHHDVRPFGINSISVSPDKKMAYTLCKDSIVYAWGNRLLQHGPLHAYHHPELHASSFYVKSDVSPDGQYLATGSSSGSACVFPTAKEYFDERLFAQKTDYPEGSRIQTVAKNIRVGTGVVLVRAHDREVTDVSWTCKGDLVTIADDYHARCWRMDDQGVNAQDMRENGEENGRRWGWGWAQLNETKGKKEVEPSDENSLSPAGEFHPDGGESSVSHSAR</sequence>
<keyword evidence="3" id="KW-0677">Repeat</keyword>
<gene>
    <name evidence="8" type="ORF">L873DRAFT_1330006</name>
</gene>
<evidence type="ECO:0000313" key="8">
    <source>
        <dbReference type="EMBL" id="RPA95199.1"/>
    </source>
</evidence>
<proteinExistence type="inferred from homology"/>
<dbReference type="InterPro" id="IPR051865">
    <property type="entry name" value="WD-repeat_CDT2_adapter"/>
</dbReference>
<dbReference type="InterPro" id="IPR015943">
    <property type="entry name" value="WD40/YVTN_repeat-like_dom_sf"/>
</dbReference>
<comment type="similarity">
    <text evidence="5">Belongs to the WD repeat cdt2 family.</text>
</comment>
<keyword evidence="2 6" id="KW-0853">WD repeat</keyword>
<dbReference type="PROSITE" id="PS50082">
    <property type="entry name" value="WD_REPEATS_2"/>
    <property type="match status" value="2"/>
</dbReference>
<dbReference type="STRING" id="1336337.A0A3N4JA96"/>
<dbReference type="AlphaFoldDB" id="A0A3N4JA96"/>
<feature type="repeat" description="WD" evidence="6">
    <location>
        <begin position="86"/>
        <end position="128"/>
    </location>
</feature>
<organism evidence="8 9">
    <name type="scientific">Choiromyces venosus 120613-1</name>
    <dbReference type="NCBI Taxonomy" id="1336337"/>
    <lineage>
        <taxon>Eukaryota</taxon>
        <taxon>Fungi</taxon>
        <taxon>Dikarya</taxon>
        <taxon>Ascomycota</taxon>
        <taxon>Pezizomycotina</taxon>
        <taxon>Pezizomycetes</taxon>
        <taxon>Pezizales</taxon>
        <taxon>Tuberaceae</taxon>
        <taxon>Choiromyces</taxon>
    </lineage>
</organism>
<dbReference type="GO" id="GO:0005634">
    <property type="term" value="C:nucleus"/>
    <property type="evidence" value="ECO:0007669"/>
    <property type="project" value="TreeGrafter"/>
</dbReference>
<keyword evidence="4" id="KW-0833">Ubl conjugation pathway</keyword>
<evidence type="ECO:0000313" key="9">
    <source>
        <dbReference type="Proteomes" id="UP000276215"/>
    </source>
</evidence>
<evidence type="ECO:0000256" key="7">
    <source>
        <dbReference type="SAM" id="MobiDB-lite"/>
    </source>
</evidence>
<dbReference type="PROSITE" id="PS50294">
    <property type="entry name" value="WD_REPEATS_REGION"/>
    <property type="match status" value="1"/>
</dbReference>
<dbReference type="SUPFAM" id="SSF50978">
    <property type="entry name" value="WD40 repeat-like"/>
    <property type="match status" value="1"/>
</dbReference>
<feature type="repeat" description="WD" evidence="6">
    <location>
        <begin position="44"/>
        <end position="85"/>
    </location>
</feature>
<dbReference type="Pfam" id="PF00400">
    <property type="entry name" value="WD40"/>
    <property type="match status" value="3"/>
</dbReference>
<dbReference type="InterPro" id="IPR019775">
    <property type="entry name" value="WD40_repeat_CS"/>
</dbReference>
<evidence type="ECO:0000256" key="2">
    <source>
        <dbReference type="ARBA" id="ARBA00022574"/>
    </source>
</evidence>
<dbReference type="GO" id="GO:0030674">
    <property type="term" value="F:protein-macromolecule adaptor activity"/>
    <property type="evidence" value="ECO:0007669"/>
    <property type="project" value="TreeGrafter"/>
</dbReference>
<evidence type="ECO:0000256" key="4">
    <source>
        <dbReference type="ARBA" id="ARBA00022786"/>
    </source>
</evidence>
<accession>A0A3N4JA96</accession>
<name>A0A3N4JA96_9PEZI</name>
<protein>
    <submittedName>
        <fullName evidence="8">WD40 repeat-like protein</fullName>
    </submittedName>
</protein>
<dbReference type="SMART" id="SM00320">
    <property type="entry name" value="WD40"/>
    <property type="match status" value="6"/>
</dbReference>
<reference evidence="8 9" key="1">
    <citation type="journal article" date="2018" name="Nat. Ecol. Evol.">
        <title>Pezizomycetes genomes reveal the molecular basis of ectomycorrhizal truffle lifestyle.</title>
        <authorList>
            <person name="Murat C."/>
            <person name="Payen T."/>
            <person name="Noel B."/>
            <person name="Kuo A."/>
            <person name="Morin E."/>
            <person name="Chen J."/>
            <person name="Kohler A."/>
            <person name="Krizsan K."/>
            <person name="Balestrini R."/>
            <person name="Da Silva C."/>
            <person name="Montanini B."/>
            <person name="Hainaut M."/>
            <person name="Levati E."/>
            <person name="Barry K.W."/>
            <person name="Belfiori B."/>
            <person name="Cichocki N."/>
            <person name="Clum A."/>
            <person name="Dockter R.B."/>
            <person name="Fauchery L."/>
            <person name="Guy J."/>
            <person name="Iotti M."/>
            <person name="Le Tacon F."/>
            <person name="Lindquist E.A."/>
            <person name="Lipzen A."/>
            <person name="Malagnac F."/>
            <person name="Mello A."/>
            <person name="Molinier V."/>
            <person name="Miyauchi S."/>
            <person name="Poulain J."/>
            <person name="Riccioni C."/>
            <person name="Rubini A."/>
            <person name="Sitrit Y."/>
            <person name="Splivallo R."/>
            <person name="Traeger S."/>
            <person name="Wang M."/>
            <person name="Zifcakova L."/>
            <person name="Wipf D."/>
            <person name="Zambonelli A."/>
            <person name="Paolocci F."/>
            <person name="Nowrousian M."/>
            <person name="Ottonello S."/>
            <person name="Baldrian P."/>
            <person name="Spatafora J.W."/>
            <person name="Henrissat B."/>
            <person name="Nagy L.G."/>
            <person name="Aury J.M."/>
            <person name="Wincker P."/>
            <person name="Grigoriev I.V."/>
            <person name="Bonfante P."/>
            <person name="Martin F.M."/>
        </authorList>
    </citation>
    <scope>NUCLEOTIDE SEQUENCE [LARGE SCALE GENOMIC DNA]</scope>
    <source>
        <strain evidence="8 9">120613-1</strain>
    </source>
</reference>
<evidence type="ECO:0000256" key="3">
    <source>
        <dbReference type="ARBA" id="ARBA00022737"/>
    </source>
</evidence>
<feature type="region of interest" description="Disordered" evidence="7">
    <location>
        <begin position="394"/>
        <end position="429"/>
    </location>
</feature>
<keyword evidence="9" id="KW-1185">Reference proteome</keyword>
<dbReference type="GO" id="GO:0043161">
    <property type="term" value="P:proteasome-mediated ubiquitin-dependent protein catabolic process"/>
    <property type="evidence" value="ECO:0007669"/>
    <property type="project" value="TreeGrafter"/>
</dbReference>